<dbReference type="OrthoDB" id="1305335at2759"/>
<dbReference type="Pfam" id="PF03732">
    <property type="entry name" value="Retrotrans_gag"/>
    <property type="match status" value="1"/>
</dbReference>
<reference evidence="4 5" key="1">
    <citation type="submission" date="2019-05" db="EMBL/GenBank/DDBJ databases">
        <title>Mikania micrantha, genome provides insights into the molecular mechanism of rapid growth.</title>
        <authorList>
            <person name="Liu B."/>
        </authorList>
    </citation>
    <scope>NUCLEOTIDE SEQUENCE [LARGE SCALE GENOMIC DNA]</scope>
    <source>
        <strain evidence="4">NLD-2019</strain>
        <tissue evidence="4">Leaf</tissue>
    </source>
</reference>
<keyword evidence="5" id="KW-1185">Reference proteome</keyword>
<accession>A0A5N6PCM5</accession>
<dbReference type="Proteomes" id="UP000326396">
    <property type="component" value="Linkage Group LG13"/>
</dbReference>
<dbReference type="EMBL" id="SZYD01000005">
    <property type="protein sequence ID" value="KAD6119921.1"/>
    <property type="molecule type" value="Genomic_DNA"/>
</dbReference>
<evidence type="ECO:0000313" key="4">
    <source>
        <dbReference type="EMBL" id="KAD6119921.1"/>
    </source>
</evidence>
<feature type="compositionally biased region" description="Polar residues" evidence="2">
    <location>
        <begin position="230"/>
        <end position="265"/>
    </location>
</feature>
<dbReference type="AlphaFoldDB" id="A0A5N6PCM5"/>
<comment type="caution">
    <text evidence="4">The sequence shown here is derived from an EMBL/GenBank/DDBJ whole genome shotgun (WGS) entry which is preliminary data.</text>
</comment>
<feature type="domain" description="Retrotransposon gag" evidence="3">
    <location>
        <begin position="106"/>
        <end position="196"/>
    </location>
</feature>
<sequence length="363" mass="40878">MVQTRGSSEGEGTVFDALSAQLAAITAAMESLKADVSALKKDKSVGGSGAGRHDDSESYSNSFRNFRPYNKIDFPKYGGEEDPRGWFLKADKYFRYYSIPDNEKIDIASMHLEGDALDLYSWLSAEQPLHFWEELVLAFQKNFGPAEFQNPDEYLCSIKQTGTVQEYRQEFAKRSARVSNWSDNSLLGVCLNGLKEELKADVRIHKPKTVYNALSLAMEYEAKVGHGRTPRTTTWTLSSKATPEPKTTPNPVNTRPSQYPNTSRLSETEKQARFIRGECYRCGDKYGPGHRCKTSVLKLMESEEPEESNQEVDKDQHLNLEEMAEISLNAIFDVCNSVAINHSATVDSIVSIKLHIIDLTWFS</sequence>
<dbReference type="PANTHER" id="PTHR33223:SF6">
    <property type="entry name" value="CCHC-TYPE DOMAIN-CONTAINING PROTEIN"/>
    <property type="match status" value="1"/>
</dbReference>
<protein>
    <recommendedName>
        <fullName evidence="3">Retrotransposon gag domain-containing protein</fullName>
    </recommendedName>
</protein>
<gene>
    <name evidence="4" type="ORF">E3N88_11192</name>
</gene>
<feature type="coiled-coil region" evidence="1">
    <location>
        <begin position="15"/>
        <end position="42"/>
    </location>
</feature>
<proteinExistence type="predicted"/>
<name>A0A5N6PCM5_9ASTR</name>
<evidence type="ECO:0000313" key="5">
    <source>
        <dbReference type="Proteomes" id="UP000326396"/>
    </source>
</evidence>
<dbReference type="PANTHER" id="PTHR33223">
    <property type="entry name" value="CCHC-TYPE DOMAIN-CONTAINING PROTEIN"/>
    <property type="match status" value="1"/>
</dbReference>
<dbReference type="InterPro" id="IPR005162">
    <property type="entry name" value="Retrotrans_gag_dom"/>
</dbReference>
<evidence type="ECO:0000259" key="3">
    <source>
        <dbReference type="Pfam" id="PF03732"/>
    </source>
</evidence>
<evidence type="ECO:0000256" key="1">
    <source>
        <dbReference type="SAM" id="Coils"/>
    </source>
</evidence>
<evidence type="ECO:0000256" key="2">
    <source>
        <dbReference type="SAM" id="MobiDB-lite"/>
    </source>
</evidence>
<keyword evidence="1" id="KW-0175">Coiled coil</keyword>
<feature type="region of interest" description="Disordered" evidence="2">
    <location>
        <begin position="228"/>
        <end position="267"/>
    </location>
</feature>
<organism evidence="4 5">
    <name type="scientific">Mikania micrantha</name>
    <name type="common">bitter vine</name>
    <dbReference type="NCBI Taxonomy" id="192012"/>
    <lineage>
        <taxon>Eukaryota</taxon>
        <taxon>Viridiplantae</taxon>
        <taxon>Streptophyta</taxon>
        <taxon>Embryophyta</taxon>
        <taxon>Tracheophyta</taxon>
        <taxon>Spermatophyta</taxon>
        <taxon>Magnoliopsida</taxon>
        <taxon>eudicotyledons</taxon>
        <taxon>Gunneridae</taxon>
        <taxon>Pentapetalae</taxon>
        <taxon>asterids</taxon>
        <taxon>campanulids</taxon>
        <taxon>Asterales</taxon>
        <taxon>Asteraceae</taxon>
        <taxon>Asteroideae</taxon>
        <taxon>Heliantheae alliance</taxon>
        <taxon>Eupatorieae</taxon>
        <taxon>Mikania</taxon>
    </lineage>
</organism>